<feature type="coiled-coil region" evidence="9">
    <location>
        <begin position="198"/>
        <end position="233"/>
    </location>
</feature>
<dbReference type="PANTHER" id="PTHR13989">
    <property type="entry name" value="REPLICATION PROTEIN A-RELATED"/>
    <property type="match status" value="1"/>
</dbReference>
<gene>
    <name evidence="11" type="ORF">BDV29DRAFT_83127</name>
</gene>
<dbReference type="SUPFAM" id="SSF50249">
    <property type="entry name" value="Nucleic acid-binding proteins"/>
    <property type="match status" value="1"/>
</dbReference>
<evidence type="ECO:0000313" key="11">
    <source>
        <dbReference type="EMBL" id="KAB8076644.1"/>
    </source>
</evidence>
<dbReference type="OrthoDB" id="77828at2759"/>
<comment type="subcellular location">
    <subcellularLocation>
        <location evidence="2">Chromosome</location>
        <location evidence="2">Telomere</location>
    </subcellularLocation>
    <subcellularLocation>
        <location evidence="1">Nucleus</location>
    </subcellularLocation>
</comment>
<keyword evidence="9" id="KW-0175">Coiled coil</keyword>
<dbReference type="Gene3D" id="2.40.50.140">
    <property type="entry name" value="Nucleic acid-binding proteins"/>
    <property type="match status" value="1"/>
</dbReference>
<proteinExistence type="predicted"/>
<keyword evidence="7" id="KW-0539">Nucleus</keyword>
<dbReference type="InterPro" id="IPR012340">
    <property type="entry name" value="NA-bd_OB-fold"/>
</dbReference>
<evidence type="ECO:0000256" key="6">
    <source>
        <dbReference type="ARBA" id="ARBA00023125"/>
    </source>
</evidence>
<dbReference type="AlphaFoldDB" id="A0A5N5XAT1"/>
<evidence type="ECO:0000313" key="12">
    <source>
        <dbReference type="Proteomes" id="UP000326565"/>
    </source>
</evidence>
<evidence type="ECO:0000256" key="4">
    <source>
        <dbReference type="ARBA" id="ARBA00022454"/>
    </source>
</evidence>
<keyword evidence="6" id="KW-0238">DNA-binding</keyword>
<keyword evidence="5" id="KW-0779">Telomere</keyword>
<dbReference type="PANTHER" id="PTHR13989:SF33">
    <property type="entry name" value="CST COMPLEX SUBUNIT STN1"/>
    <property type="match status" value="1"/>
</dbReference>
<dbReference type="InterPro" id="IPR040260">
    <property type="entry name" value="RFA2-like"/>
</dbReference>
<evidence type="ECO:0000256" key="3">
    <source>
        <dbReference type="ARBA" id="ARBA00017411"/>
    </source>
</evidence>
<keyword evidence="12" id="KW-1185">Reference proteome</keyword>
<evidence type="ECO:0000256" key="2">
    <source>
        <dbReference type="ARBA" id="ARBA00004574"/>
    </source>
</evidence>
<dbReference type="GO" id="GO:0005634">
    <property type="term" value="C:nucleus"/>
    <property type="evidence" value="ECO:0007669"/>
    <property type="project" value="UniProtKB-SubCell"/>
</dbReference>
<evidence type="ECO:0000259" key="10">
    <source>
        <dbReference type="Pfam" id="PF10451"/>
    </source>
</evidence>
<evidence type="ECO:0000256" key="8">
    <source>
        <dbReference type="ARBA" id="ARBA00030039"/>
    </source>
</evidence>
<dbReference type="GO" id="GO:0000781">
    <property type="term" value="C:chromosome, telomeric region"/>
    <property type="evidence" value="ECO:0007669"/>
    <property type="project" value="UniProtKB-SubCell"/>
</dbReference>
<dbReference type="EMBL" id="ML732178">
    <property type="protein sequence ID" value="KAB8076644.1"/>
    <property type="molecule type" value="Genomic_DNA"/>
</dbReference>
<evidence type="ECO:0000256" key="7">
    <source>
        <dbReference type="ARBA" id="ARBA00023242"/>
    </source>
</evidence>
<protein>
    <recommendedName>
        <fullName evidence="3">CST complex subunit STN1</fullName>
    </recommendedName>
    <alternativeName>
        <fullName evidence="8">Suppressor of cdc thirteen homolog</fullName>
    </alternativeName>
</protein>
<dbReference type="InterPro" id="IPR018856">
    <property type="entry name" value="Stn1_N"/>
</dbReference>
<organism evidence="11 12">
    <name type="scientific">Aspergillus leporis</name>
    <dbReference type="NCBI Taxonomy" id="41062"/>
    <lineage>
        <taxon>Eukaryota</taxon>
        <taxon>Fungi</taxon>
        <taxon>Dikarya</taxon>
        <taxon>Ascomycota</taxon>
        <taxon>Pezizomycotina</taxon>
        <taxon>Eurotiomycetes</taxon>
        <taxon>Eurotiomycetidae</taxon>
        <taxon>Eurotiales</taxon>
        <taxon>Aspergillaceae</taxon>
        <taxon>Aspergillus</taxon>
        <taxon>Aspergillus subgen. Circumdati</taxon>
    </lineage>
</organism>
<dbReference type="GO" id="GO:0003677">
    <property type="term" value="F:DNA binding"/>
    <property type="evidence" value="ECO:0007669"/>
    <property type="project" value="UniProtKB-KW"/>
</dbReference>
<evidence type="ECO:0000256" key="1">
    <source>
        <dbReference type="ARBA" id="ARBA00004123"/>
    </source>
</evidence>
<keyword evidence="4" id="KW-0158">Chromosome</keyword>
<name>A0A5N5XAT1_9EURO</name>
<feature type="domain" description="CST complex subunit Stn1 N-terminal" evidence="10">
    <location>
        <begin position="46"/>
        <end position="89"/>
    </location>
</feature>
<accession>A0A5N5XAT1</accession>
<evidence type="ECO:0000256" key="9">
    <source>
        <dbReference type="SAM" id="Coils"/>
    </source>
</evidence>
<dbReference type="Pfam" id="PF10451">
    <property type="entry name" value="Stn1"/>
    <property type="match status" value="1"/>
</dbReference>
<evidence type="ECO:0000256" key="5">
    <source>
        <dbReference type="ARBA" id="ARBA00022895"/>
    </source>
</evidence>
<dbReference type="CDD" id="cd03524">
    <property type="entry name" value="RPA2_OBF_family"/>
    <property type="match status" value="1"/>
</dbReference>
<sequence>MATVGDGGLVFYPAFCFKASPTHFAWVKMAAVDVHLLKRKAGFEEQSTFFYMNHPIRFVSLVGVIVARTDYPTLTILTVDDSSGATIDVIVLKAPVTDNDSQPVRSGKGDRGGVLQSAYATKHVAATNKTTLDITALIPGTVVQVKGTLSMFRGSMQIQLERFSVIRDTNAEMRFLDLRCRLLAEVLSVPWRLTEGEMARLRREADAEEERLEDEQERLRRRQRRRIEREERDQVRIQKLWEREEKIRAKEAMYSRDAGAKLMHEFEKRKVGLEQ</sequence>
<reference evidence="11 12" key="1">
    <citation type="submission" date="2019-04" db="EMBL/GenBank/DDBJ databases">
        <title>Friends and foes A comparative genomics study of 23 Aspergillus species from section Flavi.</title>
        <authorList>
            <consortium name="DOE Joint Genome Institute"/>
            <person name="Kjaerbolling I."/>
            <person name="Vesth T."/>
            <person name="Frisvad J.C."/>
            <person name="Nybo J.L."/>
            <person name="Theobald S."/>
            <person name="Kildgaard S."/>
            <person name="Isbrandt T."/>
            <person name="Kuo A."/>
            <person name="Sato A."/>
            <person name="Lyhne E.K."/>
            <person name="Kogle M.E."/>
            <person name="Wiebenga A."/>
            <person name="Kun R.S."/>
            <person name="Lubbers R.J."/>
            <person name="Makela M.R."/>
            <person name="Barry K."/>
            <person name="Chovatia M."/>
            <person name="Clum A."/>
            <person name="Daum C."/>
            <person name="Haridas S."/>
            <person name="He G."/>
            <person name="LaButti K."/>
            <person name="Lipzen A."/>
            <person name="Mondo S."/>
            <person name="Riley R."/>
            <person name="Salamov A."/>
            <person name="Simmons B.A."/>
            <person name="Magnuson J.K."/>
            <person name="Henrissat B."/>
            <person name="Mortensen U.H."/>
            <person name="Larsen T.O."/>
            <person name="Devries R.P."/>
            <person name="Grigoriev I.V."/>
            <person name="Machida M."/>
            <person name="Baker S.E."/>
            <person name="Andersen M.R."/>
        </authorList>
    </citation>
    <scope>NUCLEOTIDE SEQUENCE [LARGE SCALE GENOMIC DNA]</scope>
    <source>
        <strain evidence="11 12">CBS 151.66</strain>
    </source>
</reference>
<dbReference type="Proteomes" id="UP000326565">
    <property type="component" value="Unassembled WGS sequence"/>
</dbReference>